<evidence type="ECO:0008006" key="5">
    <source>
        <dbReference type="Google" id="ProtNLM"/>
    </source>
</evidence>
<feature type="region of interest" description="Disordered" evidence="1">
    <location>
        <begin position="122"/>
        <end position="159"/>
    </location>
</feature>
<feature type="compositionally biased region" description="Low complexity" evidence="1">
    <location>
        <begin position="131"/>
        <end position="148"/>
    </location>
</feature>
<dbReference type="EMBL" id="JABBNU010000003">
    <property type="protein sequence ID" value="NMM47954.1"/>
    <property type="molecule type" value="Genomic_DNA"/>
</dbReference>
<proteinExistence type="predicted"/>
<gene>
    <name evidence="3" type="ORF">HH304_06045</name>
</gene>
<name>A0A848J0E9_9BACT</name>
<evidence type="ECO:0000313" key="4">
    <source>
        <dbReference type="Proteomes" id="UP000559010"/>
    </source>
</evidence>
<keyword evidence="2" id="KW-1133">Transmembrane helix</keyword>
<dbReference type="RefSeq" id="WP_169678990.1">
    <property type="nucleotide sequence ID" value="NZ_JABBNU010000003.1"/>
</dbReference>
<comment type="caution">
    <text evidence="3">The sequence shown here is derived from an EMBL/GenBank/DDBJ whole genome shotgun (WGS) entry which is preliminary data.</text>
</comment>
<organism evidence="3 4">
    <name type="scientific">Marinigracilibium pacificum</name>
    <dbReference type="NCBI Taxonomy" id="2729599"/>
    <lineage>
        <taxon>Bacteria</taxon>
        <taxon>Pseudomonadati</taxon>
        <taxon>Bacteroidota</taxon>
        <taxon>Cytophagia</taxon>
        <taxon>Cytophagales</taxon>
        <taxon>Flammeovirgaceae</taxon>
        <taxon>Marinigracilibium</taxon>
    </lineage>
</organism>
<dbReference type="Proteomes" id="UP000559010">
    <property type="component" value="Unassembled WGS sequence"/>
</dbReference>
<evidence type="ECO:0000313" key="3">
    <source>
        <dbReference type="EMBL" id="NMM47954.1"/>
    </source>
</evidence>
<protein>
    <recommendedName>
        <fullName evidence="5">Outer membrane protein beta-barrel domain-containing protein</fullName>
    </recommendedName>
</protein>
<accession>A0A848J0E9</accession>
<reference evidence="3 4" key="1">
    <citation type="submission" date="2020-04" db="EMBL/GenBank/DDBJ databases">
        <title>Flammeovirgaceae bacterium KN852 isolated from deep sea.</title>
        <authorList>
            <person name="Zhang D.-C."/>
        </authorList>
    </citation>
    <scope>NUCLEOTIDE SEQUENCE [LARGE SCALE GENOMIC DNA]</scope>
    <source>
        <strain evidence="3 4">KN852</strain>
    </source>
</reference>
<keyword evidence="2" id="KW-0812">Transmembrane</keyword>
<keyword evidence="4" id="KW-1185">Reference proteome</keyword>
<dbReference type="AlphaFoldDB" id="A0A848J0E9"/>
<keyword evidence="2" id="KW-0472">Membrane</keyword>
<feature type="transmembrane region" description="Helical" evidence="2">
    <location>
        <begin position="47"/>
        <end position="65"/>
    </location>
</feature>
<evidence type="ECO:0000256" key="1">
    <source>
        <dbReference type="SAM" id="MobiDB-lite"/>
    </source>
</evidence>
<evidence type="ECO:0000256" key="2">
    <source>
        <dbReference type="SAM" id="Phobius"/>
    </source>
</evidence>
<sequence length="435" mass="49186">MRDKDNLEDIFKKGLSYEPTDFRESDWEKMVEKIEQSPEQRVNKWKTISLFLSGVIVLLLMYIGFRELNIINNYEPSASKISADGKVSDEALVNGINNSDNNIIDSVQASFSLSQKEMKGSEINIGDKESAVSNSNDKSANSNSISNIEKQNQGKSGYYHDQSKEGIIISNSDDHNRSEGEYHGDIGDSKVVSGNSVNIHEASSGFVYTRLKPIHYTGKIHENPQMILVGKTASTIKVNEEKQVVHPAISVAAYYAADMSTVNFKGFDKFSDRMGFSIFLNVTNKWSIETGANISTKYYWAGSGNYTTGGYYKDPDKTYGTCEVLDIPLNVRYYFDNKGKTKWFVTTGISSWLMLEEEYEYYYNYNQYENPTGWYGENENYHWFGVLNLEVGLERSLSKRWSVSAIPYFNLPLKGVGNGQVRLISNGLKVALKFN</sequence>